<evidence type="ECO:0000313" key="2">
    <source>
        <dbReference type="Ensembl" id="ENSSSCP00015008094.1"/>
    </source>
</evidence>
<dbReference type="Proteomes" id="UP000694728">
    <property type="component" value="Unplaced"/>
</dbReference>
<dbReference type="Ensembl" id="ENSSSCT00035028512.1">
    <property type="protein sequence ID" value="ENSSSCP00035010982.1"/>
    <property type="gene ID" value="ENSSSCG00035021844.1"/>
</dbReference>
<gene>
    <name evidence="2" type="primary">CASP2</name>
</gene>
<sequence length="158" mass="17536">MAAPSAASGPALQQKGLMAADRGRRMLGVCGMHPDHQEALKKNRVVLAKQLLLSELLEHLLEKDIITLEMREHIQAKVGSFSQNVELLNLLPKRGPQAFDAFCVALRETKQDHLEELLLETLSGLQHAHPPLSCDYNLSLPFPVRESCPPHKQPRLSA</sequence>
<dbReference type="PROSITE" id="PS50209">
    <property type="entry name" value="CARD"/>
    <property type="match status" value="1"/>
</dbReference>
<dbReference type="InterPro" id="IPR001315">
    <property type="entry name" value="CARD"/>
</dbReference>
<dbReference type="PANTHER" id="PTHR15034">
    <property type="entry name" value="DEATH DOMAIN-CONTAINING PROTEIN CRADD"/>
    <property type="match status" value="1"/>
</dbReference>
<dbReference type="Ensembl" id="ENSSSCT00030057800.1">
    <property type="protein sequence ID" value="ENSSSCP00030026303.1"/>
    <property type="gene ID" value="ENSSSCG00030041537.1"/>
</dbReference>
<organism evidence="3 4">
    <name type="scientific">Sus scrofa</name>
    <name type="common">Pig</name>
    <dbReference type="NCBI Taxonomy" id="9823"/>
    <lineage>
        <taxon>Eukaryota</taxon>
        <taxon>Metazoa</taxon>
        <taxon>Chordata</taxon>
        <taxon>Craniata</taxon>
        <taxon>Vertebrata</taxon>
        <taxon>Euteleostomi</taxon>
        <taxon>Mammalia</taxon>
        <taxon>Eutheria</taxon>
        <taxon>Laurasiatheria</taxon>
        <taxon>Artiodactyla</taxon>
        <taxon>Suina</taxon>
        <taxon>Suidae</taxon>
        <taxon>Sus</taxon>
    </lineage>
</organism>
<dbReference type="Ensembl" id="ENSSSCT00015020595.1">
    <property type="protein sequence ID" value="ENSSSCP00015008094.1"/>
    <property type="gene ID" value="ENSSSCG00015015330.1"/>
</dbReference>
<accession>A0A8D1FMQ2</accession>
<reference evidence="3" key="1">
    <citation type="submission" date="2025-05" db="UniProtKB">
        <authorList>
            <consortium name="Ensembl"/>
        </authorList>
    </citation>
    <scope>IDENTIFICATION</scope>
</reference>
<dbReference type="SMART" id="SM00114">
    <property type="entry name" value="CARD"/>
    <property type="match status" value="1"/>
</dbReference>
<feature type="domain" description="CARD" evidence="1">
    <location>
        <begin position="32"/>
        <end position="121"/>
    </location>
</feature>
<dbReference type="Ensembl" id="ENSSSCT00025089647.1">
    <property type="protein sequence ID" value="ENSSSCP00025039234.1"/>
    <property type="gene ID" value="ENSSSCG00025064863.1"/>
</dbReference>
<proteinExistence type="predicted"/>
<protein>
    <submittedName>
        <fullName evidence="3">Caspase 2</fullName>
    </submittedName>
</protein>
<dbReference type="FunFam" id="1.10.533.10:FF:000024">
    <property type="entry name" value="caspase-2 isoform X1"/>
    <property type="match status" value="1"/>
</dbReference>
<dbReference type="Ensembl" id="ENSSSCT00060053855.1">
    <property type="protein sequence ID" value="ENSSSCP00060022964.1"/>
    <property type="gene ID" value="ENSSSCG00060039750.1"/>
</dbReference>
<dbReference type="AlphaFoldDB" id="A0A8D1FMQ2"/>
<dbReference type="Proteomes" id="UP000694726">
    <property type="component" value="Unplaced"/>
</dbReference>
<dbReference type="Ensembl" id="ENSSSCT00040091717.1">
    <property type="protein sequence ID" value="ENSSSCP00040040462.1"/>
    <property type="gene ID" value="ENSSSCG00040066884.1"/>
</dbReference>
<dbReference type="Ensembl" id="ENSSSCT00055044946.1">
    <property type="protein sequence ID" value="ENSSSCP00055035804.1"/>
    <property type="gene ID" value="ENSSSCG00055022681.1"/>
</dbReference>
<dbReference type="Proteomes" id="UP000694570">
    <property type="component" value="Unplaced"/>
</dbReference>
<dbReference type="GO" id="GO:0070513">
    <property type="term" value="F:death domain binding"/>
    <property type="evidence" value="ECO:0007669"/>
    <property type="project" value="InterPro"/>
</dbReference>
<dbReference type="SUPFAM" id="SSF47986">
    <property type="entry name" value="DEATH domain"/>
    <property type="match status" value="1"/>
</dbReference>
<dbReference type="GO" id="GO:0042981">
    <property type="term" value="P:regulation of apoptotic process"/>
    <property type="evidence" value="ECO:0007669"/>
    <property type="project" value="InterPro"/>
</dbReference>
<dbReference type="Proteomes" id="UP000694722">
    <property type="component" value="Unplaced"/>
</dbReference>
<evidence type="ECO:0000313" key="4">
    <source>
        <dbReference type="Proteomes" id="UP000694722"/>
    </source>
</evidence>
<dbReference type="Proteomes" id="UP000694727">
    <property type="component" value="Unplaced"/>
</dbReference>
<dbReference type="Gene3D" id="1.10.533.10">
    <property type="entry name" value="Death Domain, Fas"/>
    <property type="match status" value="1"/>
</dbReference>
<dbReference type="InterPro" id="IPR011029">
    <property type="entry name" value="DEATH-like_dom_sf"/>
</dbReference>
<dbReference type="Pfam" id="PF00619">
    <property type="entry name" value="CARD"/>
    <property type="match status" value="1"/>
</dbReference>
<dbReference type="Proteomes" id="UP000694720">
    <property type="component" value="Unplaced"/>
</dbReference>
<evidence type="ECO:0000259" key="1">
    <source>
        <dbReference type="PROSITE" id="PS50209"/>
    </source>
</evidence>
<evidence type="ECO:0000313" key="3">
    <source>
        <dbReference type="Ensembl" id="ENSSSCP00040040462.1"/>
    </source>
</evidence>
<dbReference type="InterPro" id="IPR037939">
    <property type="entry name" value="CRADD"/>
</dbReference>
<name>A0A8D1FMQ2_PIG</name>
<dbReference type="PANTHER" id="PTHR15034:SF5">
    <property type="entry name" value="DEATH DOMAIN-CONTAINING PROTEIN CRADD"/>
    <property type="match status" value="1"/>
</dbReference>
<dbReference type="Proteomes" id="UP000694724">
    <property type="component" value="Unplaced"/>
</dbReference>
<dbReference type="Proteomes" id="UP000694723">
    <property type="component" value="Unplaced"/>
</dbReference>
<dbReference type="GO" id="GO:0002020">
    <property type="term" value="F:protease binding"/>
    <property type="evidence" value="ECO:0007669"/>
    <property type="project" value="InterPro"/>
</dbReference>
<dbReference type="Ensembl" id="ENSSSCT00045000878.1">
    <property type="protein sequence ID" value="ENSSSCP00045000468.1"/>
    <property type="gene ID" value="ENSSSCG00045000562.1"/>
</dbReference>